<accession>A0A402CL68</accession>
<comment type="caution">
    <text evidence="1">The sequence shown here is derived from an EMBL/GenBank/DDBJ whole genome shotgun (WGS) entry which is preliminary data.</text>
</comment>
<gene>
    <name evidence="1" type="ORF">Rhow_008755</name>
</gene>
<keyword evidence="2" id="KW-1185">Reference proteome</keyword>
<proteinExistence type="predicted"/>
<dbReference type="EMBL" id="BHYM01000093">
    <property type="protein sequence ID" value="GCE44334.1"/>
    <property type="molecule type" value="Genomic_DNA"/>
</dbReference>
<name>A0A402CL68_RHOWR</name>
<dbReference type="AlphaFoldDB" id="A0A402CL68"/>
<protein>
    <submittedName>
        <fullName evidence="1">Uncharacterized protein</fullName>
    </submittedName>
</protein>
<reference evidence="1 2" key="1">
    <citation type="submission" date="2018-11" db="EMBL/GenBank/DDBJ databases">
        <title>Microbial catabolism of amino acid.</title>
        <authorList>
            <person name="Hibi M."/>
            <person name="Ogawa J."/>
        </authorList>
    </citation>
    <scope>NUCLEOTIDE SEQUENCE [LARGE SCALE GENOMIC DNA]</scope>
    <source>
        <strain evidence="1 2">C31-06</strain>
    </source>
</reference>
<sequence length="59" mass="7042">MEETADEFAETLRHLSSVVVSDRQWFSFLDAWYPVPEELVEMYRRDVRACIWRGSAFGR</sequence>
<evidence type="ECO:0000313" key="1">
    <source>
        <dbReference type="EMBL" id="GCE44334.1"/>
    </source>
</evidence>
<evidence type="ECO:0000313" key="2">
    <source>
        <dbReference type="Proteomes" id="UP000287519"/>
    </source>
</evidence>
<dbReference type="Proteomes" id="UP000287519">
    <property type="component" value="Unassembled WGS sequence"/>
</dbReference>
<organism evidence="1 2">
    <name type="scientific">Rhodococcus wratislaviensis</name>
    <name type="common">Tsukamurella wratislaviensis</name>
    <dbReference type="NCBI Taxonomy" id="44752"/>
    <lineage>
        <taxon>Bacteria</taxon>
        <taxon>Bacillati</taxon>
        <taxon>Actinomycetota</taxon>
        <taxon>Actinomycetes</taxon>
        <taxon>Mycobacteriales</taxon>
        <taxon>Nocardiaceae</taxon>
        <taxon>Rhodococcus</taxon>
    </lineage>
</organism>